<proteinExistence type="predicted"/>
<dbReference type="OrthoDB" id="2415116at2"/>
<keyword evidence="1" id="KW-0175">Coiled coil</keyword>
<evidence type="ECO:0000313" key="3">
    <source>
        <dbReference type="Proteomes" id="UP000256562"/>
    </source>
</evidence>
<evidence type="ECO:0000313" key="2">
    <source>
        <dbReference type="EMBL" id="REH94955.1"/>
    </source>
</evidence>
<name>A0A3E0IPJ4_9STAP</name>
<organism evidence="2 3">
    <name type="scientific">Staphylococcus felis</name>
    <dbReference type="NCBI Taxonomy" id="46127"/>
    <lineage>
        <taxon>Bacteria</taxon>
        <taxon>Bacillati</taxon>
        <taxon>Bacillota</taxon>
        <taxon>Bacilli</taxon>
        <taxon>Bacillales</taxon>
        <taxon>Staphylococcaceae</taxon>
        <taxon>Staphylococcus</taxon>
    </lineage>
</organism>
<dbReference type="RefSeq" id="WP_116094417.1">
    <property type="nucleotide sequence ID" value="NZ_QKXQ01000326.1"/>
</dbReference>
<reference evidence="2 3" key="1">
    <citation type="journal article" date="2018" name="Vet. Microbiol.">
        <title>Characterisation of Staphylococcus felis isolated from cats using whole genome sequencing.</title>
        <authorList>
            <person name="Worthing K."/>
            <person name="Pang S."/>
            <person name="Trott D.J."/>
            <person name="Abraham S."/>
            <person name="Coombs G.W."/>
            <person name="Jordan D."/>
            <person name="McIntyre L."/>
            <person name="Davies M.R."/>
            <person name="Norris J."/>
        </authorList>
    </citation>
    <scope>NUCLEOTIDE SEQUENCE [LARGE SCALE GENOMIC DNA]</scope>
    <source>
        <strain evidence="2 3">F9</strain>
    </source>
</reference>
<dbReference type="Proteomes" id="UP000256562">
    <property type="component" value="Unassembled WGS sequence"/>
</dbReference>
<dbReference type="EMBL" id="QKXQ01000326">
    <property type="protein sequence ID" value="REH94955.1"/>
    <property type="molecule type" value="Genomic_DNA"/>
</dbReference>
<sequence>MEHYTKEYYKKQSEYWFNEASKFAKQRDMLIDDNAKLRKERDDLKRNIDEIVNYVDMKVNDNSKVYAYIAMKNKLDEILKEDE</sequence>
<comment type="caution">
    <text evidence="2">The sequence shown here is derived from an EMBL/GenBank/DDBJ whole genome shotgun (WGS) entry which is preliminary data.</text>
</comment>
<dbReference type="AlphaFoldDB" id="A0A3E0IPJ4"/>
<gene>
    <name evidence="2" type="ORF">DOS83_06935</name>
</gene>
<accession>A0A3E0IPJ4</accession>
<protein>
    <submittedName>
        <fullName evidence="2">Uncharacterized protein</fullName>
    </submittedName>
</protein>
<feature type="coiled-coil region" evidence="1">
    <location>
        <begin position="27"/>
        <end position="54"/>
    </location>
</feature>
<evidence type="ECO:0000256" key="1">
    <source>
        <dbReference type="SAM" id="Coils"/>
    </source>
</evidence>